<feature type="transmembrane region" description="Helical" evidence="1">
    <location>
        <begin position="32"/>
        <end position="51"/>
    </location>
</feature>
<evidence type="ECO:0000313" key="2">
    <source>
        <dbReference type="EMBL" id="MBO0454468.1"/>
    </source>
</evidence>
<protein>
    <recommendedName>
        <fullName evidence="4">Integral membrane protein</fullName>
    </recommendedName>
</protein>
<feature type="transmembrane region" description="Helical" evidence="1">
    <location>
        <begin position="7"/>
        <end position="26"/>
    </location>
</feature>
<organism evidence="2 3">
    <name type="scientific">Candidatus Enterococcus murrayae</name>
    <dbReference type="NCBI Taxonomy" id="2815321"/>
    <lineage>
        <taxon>Bacteria</taxon>
        <taxon>Bacillati</taxon>
        <taxon>Bacillota</taxon>
        <taxon>Bacilli</taxon>
        <taxon>Lactobacillales</taxon>
        <taxon>Enterococcaceae</taxon>
        <taxon>Enterococcus</taxon>
    </lineage>
</organism>
<dbReference type="Proteomes" id="UP000664495">
    <property type="component" value="Unassembled WGS sequence"/>
</dbReference>
<feature type="transmembrane region" description="Helical" evidence="1">
    <location>
        <begin position="144"/>
        <end position="162"/>
    </location>
</feature>
<evidence type="ECO:0000313" key="3">
    <source>
        <dbReference type="Proteomes" id="UP000664495"/>
    </source>
</evidence>
<feature type="transmembrane region" description="Helical" evidence="1">
    <location>
        <begin position="113"/>
        <end position="132"/>
    </location>
</feature>
<keyword evidence="1" id="KW-1133">Transmembrane helix</keyword>
<keyword evidence="1" id="KW-0812">Transmembrane</keyword>
<gene>
    <name evidence="2" type="ORF">JZO85_19595</name>
</gene>
<sequence>MNRRIGMISSITTLTCVVLFAIFMLLNLSSAAYSICILLALSYVSMVSAFNSFTKKEFEAAKFASLSFAIIYAVFVLIVYYAQITTLIKANLTDEITFLIDYKKFGLFFSYNLFGYAILSISTFFLGLTVSIKNKTDKLLKKLLLIHGVFSTVAFIPVFGIFETGSPGSELMGIAALEVWCVYFVPICILSFNHFREIEN</sequence>
<comment type="caution">
    <text evidence="2">The sequence shown here is derived from an EMBL/GenBank/DDBJ whole genome shotgun (WGS) entry which is preliminary data.</text>
</comment>
<evidence type="ECO:0008006" key="4">
    <source>
        <dbReference type="Google" id="ProtNLM"/>
    </source>
</evidence>
<proteinExistence type="predicted"/>
<evidence type="ECO:0000256" key="1">
    <source>
        <dbReference type="SAM" id="Phobius"/>
    </source>
</evidence>
<dbReference type="EMBL" id="JAFLVR010000062">
    <property type="protein sequence ID" value="MBO0454468.1"/>
    <property type="molecule type" value="Genomic_DNA"/>
</dbReference>
<reference evidence="2 3" key="1">
    <citation type="submission" date="2021-03" db="EMBL/GenBank/DDBJ databases">
        <title>Enterococcal diversity collection.</title>
        <authorList>
            <person name="Gilmore M.S."/>
            <person name="Schwartzman J."/>
            <person name="Van Tyne D."/>
            <person name="Martin M."/>
            <person name="Earl A.M."/>
            <person name="Manson A.L."/>
            <person name="Straub T."/>
            <person name="Salamzade R."/>
            <person name="Saavedra J."/>
            <person name="Lebreton F."/>
            <person name="Prichula J."/>
            <person name="Schaufler K."/>
            <person name="Gaca A."/>
            <person name="Sgardioli B."/>
            <person name="Wagenaar J."/>
            <person name="Strong T."/>
        </authorList>
    </citation>
    <scope>NUCLEOTIDE SEQUENCE [LARGE SCALE GENOMIC DNA]</scope>
    <source>
        <strain evidence="2 3">MJM16</strain>
    </source>
</reference>
<keyword evidence="3" id="KW-1185">Reference proteome</keyword>
<feature type="transmembrane region" description="Helical" evidence="1">
    <location>
        <begin position="63"/>
        <end position="82"/>
    </location>
</feature>
<name>A0ABS3HM07_9ENTE</name>
<keyword evidence="1" id="KW-0472">Membrane</keyword>
<accession>A0ABS3HM07</accession>
<dbReference type="RefSeq" id="WP_207110204.1">
    <property type="nucleotide sequence ID" value="NZ_JAFLVR010000062.1"/>
</dbReference>
<feature type="transmembrane region" description="Helical" evidence="1">
    <location>
        <begin position="174"/>
        <end position="195"/>
    </location>
</feature>